<sequence length="229" mass="26408">MVQLENLVDEQPELAQSNEGRVTWQGDALHQVLGEEKPGQVHGLGLLPVPKQVYDRTTRHFKDIKVARIDGSLSDIEAHMLEEIRQLKEHSRKQDQVIEELLNKQTRLENGEPTMVDCGATNHEKQVLHPRRKRVQCNITNHEDLLSDQIDEMDKERYEAQQIRHEDANYKELSHQDAESSSPPCSPNGSRQVEFGMHRRNSRGGRIVNEGKMCKRQYEVFQEATSLTQ</sequence>
<reference evidence="2" key="2">
    <citation type="journal article" date="2015" name="Data Brief">
        <title>Shoot transcriptome of the giant reed, Arundo donax.</title>
        <authorList>
            <person name="Barrero R.A."/>
            <person name="Guerrero F.D."/>
            <person name="Moolhuijzen P."/>
            <person name="Goolsby J.A."/>
            <person name="Tidwell J."/>
            <person name="Bellgard S.E."/>
            <person name="Bellgard M.I."/>
        </authorList>
    </citation>
    <scope>NUCLEOTIDE SEQUENCE</scope>
    <source>
        <tissue evidence="2">Shoot tissue taken approximately 20 cm above the soil surface</tissue>
    </source>
</reference>
<reference evidence="2" key="1">
    <citation type="submission" date="2014-09" db="EMBL/GenBank/DDBJ databases">
        <authorList>
            <person name="Magalhaes I.L.F."/>
            <person name="Oliveira U."/>
            <person name="Santos F.R."/>
            <person name="Vidigal T.H.D.A."/>
            <person name="Brescovit A.D."/>
            <person name="Santos A.J."/>
        </authorList>
    </citation>
    <scope>NUCLEOTIDE SEQUENCE</scope>
    <source>
        <tissue evidence="2">Shoot tissue taken approximately 20 cm above the soil surface</tissue>
    </source>
</reference>
<dbReference type="AlphaFoldDB" id="A0A0A9D7J2"/>
<proteinExistence type="predicted"/>
<name>A0A0A9D7J2_ARUDO</name>
<feature type="region of interest" description="Disordered" evidence="1">
    <location>
        <begin position="170"/>
        <end position="209"/>
    </location>
</feature>
<dbReference type="EMBL" id="GBRH01216300">
    <property type="protein sequence ID" value="JAD81595.1"/>
    <property type="molecule type" value="Transcribed_RNA"/>
</dbReference>
<feature type="compositionally biased region" description="Polar residues" evidence="1">
    <location>
        <begin position="179"/>
        <end position="191"/>
    </location>
</feature>
<protein>
    <submittedName>
        <fullName evidence="2">Uncharacterized protein</fullName>
    </submittedName>
</protein>
<accession>A0A0A9D7J2</accession>
<organism evidence="2">
    <name type="scientific">Arundo donax</name>
    <name type="common">Giant reed</name>
    <name type="synonym">Donax arundinaceus</name>
    <dbReference type="NCBI Taxonomy" id="35708"/>
    <lineage>
        <taxon>Eukaryota</taxon>
        <taxon>Viridiplantae</taxon>
        <taxon>Streptophyta</taxon>
        <taxon>Embryophyta</taxon>
        <taxon>Tracheophyta</taxon>
        <taxon>Spermatophyta</taxon>
        <taxon>Magnoliopsida</taxon>
        <taxon>Liliopsida</taxon>
        <taxon>Poales</taxon>
        <taxon>Poaceae</taxon>
        <taxon>PACMAD clade</taxon>
        <taxon>Arundinoideae</taxon>
        <taxon>Arundineae</taxon>
        <taxon>Arundo</taxon>
    </lineage>
</organism>
<evidence type="ECO:0000256" key="1">
    <source>
        <dbReference type="SAM" id="MobiDB-lite"/>
    </source>
</evidence>
<evidence type="ECO:0000313" key="2">
    <source>
        <dbReference type="EMBL" id="JAD81595.1"/>
    </source>
</evidence>